<dbReference type="PRINTS" id="PR00080">
    <property type="entry name" value="SDRFAMILY"/>
</dbReference>
<evidence type="ECO:0000256" key="1">
    <source>
        <dbReference type="ARBA" id="ARBA00006484"/>
    </source>
</evidence>
<reference evidence="4 5" key="1">
    <citation type="submission" date="2019-01" db="EMBL/GenBank/DDBJ databases">
        <title>Draft genome sequences of the type strains of six Macrococcus species.</title>
        <authorList>
            <person name="Mazhar S."/>
            <person name="Altermann E."/>
            <person name="Hill C."/>
            <person name="Mcauliffe O."/>
        </authorList>
    </citation>
    <scope>NUCLEOTIDE SEQUENCE [LARGE SCALE GENOMIC DNA]</scope>
    <source>
        <strain evidence="4 5">CCM4815</strain>
    </source>
</reference>
<dbReference type="PANTHER" id="PTHR44196:SF1">
    <property type="entry name" value="DEHYDROGENASE_REDUCTASE SDR FAMILY MEMBER 7B"/>
    <property type="match status" value="1"/>
</dbReference>
<dbReference type="GO" id="GO:0016020">
    <property type="term" value="C:membrane"/>
    <property type="evidence" value="ECO:0007669"/>
    <property type="project" value="TreeGrafter"/>
</dbReference>
<sequence length="263" mass="29426">MMTGDERMLGKKYLLTGGTSGLGEAILEELIANGAKVTVIGRNHDKLKKLVDVYPGQVDVFKADLNIQEDLNRFHEWLKGEQPVYDGLINNAGFGYFKSFMSHTPEEIHDILNVNLTQTILLTHMMLPYLRVNGTIVNISSQAARVTTPYSAIYAASKAGLSSFTNALRMEHPSLHVMTVQTGPIATSFFMRADASGTYESLTKRLQIDKYKLAGEIVEGIGSKKIEINRPQWMHIGLSIYSLFPRWIEQKLEKPFMSKSGLK</sequence>
<accession>A0A4R6BXM9</accession>
<evidence type="ECO:0000313" key="4">
    <source>
        <dbReference type="EMBL" id="TDM13185.1"/>
    </source>
</evidence>
<evidence type="ECO:0000313" key="5">
    <source>
        <dbReference type="Proteomes" id="UP000294802"/>
    </source>
</evidence>
<dbReference type="PROSITE" id="PS00061">
    <property type="entry name" value="ADH_SHORT"/>
    <property type="match status" value="1"/>
</dbReference>
<dbReference type="EMBL" id="SCWB01000001">
    <property type="protein sequence ID" value="TDM13185.1"/>
    <property type="molecule type" value="Genomic_DNA"/>
</dbReference>
<dbReference type="PANTHER" id="PTHR44196">
    <property type="entry name" value="DEHYDROGENASE/REDUCTASE SDR FAMILY MEMBER 7B"/>
    <property type="match status" value="1"/>
</dbReference>
<dbReference type="Gene3D" id="3.40.50.720">
    <property type="entry name" value="NAD(P)-binding Rossmann-like Domain"/>
    <property type="match status" value="1"/>
</dbReference>
<dbReference type="Proteomes" id="UP000294802">
    <property type="component" value="Unassembled WGS sequence"/>
</dbReference>
<organism evidence="4 5">
    <name type="scientific">Macrococcus lamae</name>
    <dbReference type="NCBI Taxonomy" id="198484"/>
    <lineage>
        <taxon>Bacteria</taxon>
        <taxon>Bacillati</taxon>
        <taxon>Bacillota</taxon>
        <taxon>Bacilli</taxon>
        <taxon>Bacillales</taxon>
        <taxon>Staphylococcaceae</taxon>
        <taxon>Macrococcus</taxon>
    </lineage>
</organism>
<comment type="caution">
    <text evidence="4">The sequence shown here is derived from an EMBL/GenBank/DDBJ whole genome shotgun (WGS) entry which is preliminary data.</text>
</comment>
<protein>
    <submittedName>
        <fullName evidence="4">SDR family NAD(P)-dependent oxidoreductase</fullName>
    </submittedName>
</protein>
<evidence type="ECO:0000256" key="2">
    <source>
        <dbReference type="ARBA" id="ARBA00023002"/>
    </source>
</evidence>
<evidence type="ECO:0000256" key="3">
    <source>
        <dbReference type="RuleBase" id="RU000363"/>
    </source>
</evidence>
<dbReference type="InterPro" id="IPR020904">
    <property type="entry name" value="Sc_DH/Rdtase_CS"/>
</dbReference>
<dbReference type="GO" id="GO:0016491">
    <property type="term" value="F:oxidoreductase activity"/>
    <property type="evidence" value="ECO:0007669"/>
    <property type="project" value="UniProtKB-KW"/>
</dbReference>
<dbReference type="PRINTS" id="PR00081">
    <property type="entry name" value="GDHRDH"/>
</dbReference>
<dbReference type="OrthoDB" id="9793345at2"/>
<gene>
    <name evidence="4" type="ORF">ERX29_00860</name>
</gene>
<dbReference type="SUPFAM" id="SSF51735">
    <property type="entry name" value="NAD(P)-binding Rossmann-fold domains"/>
    <property type="match status" value="1"/>
</dbReference>
<name>A0A4R6BXM9_9STAP</name>
<dbReference type="Pfam" id="PF00106">
    <property type="entry name" value="adh_short"/>
    <property type="match status" value="1"/>
</dbReference>
<dbReference type="InterPro" id="IPR036291">
    <property type="entry name" value="NAD(P)-bd_dom_sf"/>
</dbReference>
<dbReference type="AlphaFoldDB" id="A0A4R6BXM9"/>
<dbReference type="InterPro" id="IPR002347">
    <property type="entry name" value="SDR_fam"/>
</dbReference>
<comment type="similarity">
    <text evidence="1 3">Belongs to the short-chain dehydrogenases/reductases (SDR) family.</text>
</comment>
<proteinExistence type="inferred from homology"/>
<keyword evidence="5" id="KW-1185">Reference proteome</keyword>
<keyword evidence="2" id="KW-0560">Oxidoreductase</keyword>